<name>A0A381VK22_9ZZZZ</name>
<reference evidence="1" key="1">
    <citation type="submission" date="2018-05" db="EMBL/GenBank/DDBJ databases">
        <authorList>
            <person name="Lanie J.A."/>
            <person name="Ng W.-L."/>
            <person name="Kazmierczak K.M."/>
            <person name="Andrzejewski T.M."/>
            <person name="Davidsen T.M."/>
            <person name="Wayne K.J."/>
            <person name="Tettelin H."/>
            <person name="Glass J.I."/>
            <person name="Rusch D."/>
            <person name="Podicherti R."/>
            <person name="Tsui H.-C.T."/>
            <person name="Winkler M.E."/>
        </authorList>
    </citation>
    <scope>NUCLEOTIDE SEQUENCE</scope>
</reference>
<sequence>MSQENMNESETSFSNHIVEKIVDEIIYDTVNNSINKAKNDECSNFEQLGCSRSRTPCKYCSQENSESEHTIVLPKGTYDDTDAETIVFTKAEKHILEHPNISDSDDECVQHELSDTDTVHEHSVVVEHDEEEKMSELPVVETKGVEVVEHENFNFNTKITTLKKLELYEGKRLEKLNDKVKSLHDIFETAKRISEIRRNDETAYDLIEFDKFNNITYGDYLKHRFELSTKKPMRQKSNVYLKKEAEKFKKEDTHLIKLAREIFNVIKPLCEQYKDMDFA</sequence>
<evidence type="ECO:0000313" key="1">
    <source>
        <dbReference type="EMBL" id="SVA40371.1"/>
    </source>
</evidence>
<dbReference type="EMBL" id="UINC01008985">
    <property type="protein sequence ID" value="SVA40371.1"/>
    <property type="molecule type" value="Genomic_DNA"/>
</dbReference>
<proteinExistence type="predicted"/>
<organism evidence="1">
    <name type="scientific">marine metagenome</name>
    <dbReference type="NCBI Taxonomy" id="408172"/>
    <lineage>
        <taxon>unclassified sequences</taxon>
        <taxon>metagenomes</taxon>
        <taxon>ecological metagenomes</taxon>
    </lineage>
</organism>
<gene>
    <name evidence="1" type="ORF">METZ01_LOCUS93225</name>
</gene>
<accession>A0A381VK22</accession>
<dbReference type="AlphaFoldDB" id="A0A381VK22"/>
<protein>
    <submittedName>
        <fullName evidence="1">Uncharacterized protein</fullName>
    </submittedName>
</protein>